<gene>
    <name evidence="2" type="ORF">MUY34_01240</name>
</gene>
<sequence length="259" mass="29797">MHDILKIALVQSNLVWENPEQNRINFRNTIESITDPVDLIILPEMFTSGFTMNADPVAENMTGKTIVWLQQLAQLKQAAITGSLIIKEDHKYYNRLLFVHPDGTINHYNKRHTFTLAGEHKVYESGAQHTIITYKGWKLKPLVCYDLRFPVWSRNTEDYDVLFYVANWPKIRIAAWNTLLKARAIENMSYCVGVNRVGLDGNGYEYSGHSAAYDALGERLDTIPEAKEAIDIITLEKEHLSTYRTKLGFLKDRDTFTLK</sequence>
<dbReference type="RefSeq" id="WP_248411612.1">
    <property type="nucleotide sequence ID" value="NZ_JALPQF010000001.1"/>
</dbReference>
<dbReference type="PANTHER" id="PTHR47799">
    <property type="entry name" value="OMEGA-AMIDASE YAFV"/>
    <property type="match status" value="1"/>
</dbReference>
<proteinExistence type="predicted"/>
<dbReference type="InterPro" id="IPR036526">
    <property type="entry name" value="C-N_Hydrolase_sf"/>
</dbReference>
<dbReference type="InterPro" id="IPR003010">
    <property type="entry name" value="C-N_Hydrolase"/>
</dbReference>
<dbReference type="CDD" id="cd07575">
    <property type="entry name" value="Xc-1258_like"/>
    <property type="match status" value="1"/>
</dbReference>
<accession>A0ABT0H4C1</accession>
<name>A0ABT0H4C1_9FLAO</name>
<reference evidence="2" key="1">
    <citation type="submission" date="2022-04" db="EMBL/GenBank/DDBJ databases">
        <authorList>
            <person name="Ren T."/>
        </authorList>
    </citation>
    <scope>NUCLEOTIDE SEQUENCE</scope>
    <source>
        <strain evidence="2">F63249</strain>
    </source>
</reference>
<dbReference type="PANTHER" id="PTHR47799:SF1">
    <property type="entry name" value="OMEGA-AMIDASE YAFV"/>
    <property type="match status" value="1"/>
</dbReference>
<dbReference type="NCBIfam" id="NF007757">
    <property type="entry name" value="PRK10438.1"/>
    <property type="match status" value="1"/>
</dbReference>
<comment type="caution">
    <text evidence="2">The sequence shown here is derived from an EMBL/GenBank/DDBJ whole genome shotgun (WGS) entry which is preliminary data.</text>
</comment>
<keyword evidence="3" id="KW-1185">Reference proteome</keyword>
<evidence type="ECO:0000313" key="2">
    <source>
        <dbReference type="EMBL" id="MCK8479221.1"/>
    </source>
</evidence>
<evidence type="ECO:0000259" key="1">
    <source>
        <dbReference type="PROSITE" id="PS50263"/>
    </source>
</evidence>
<dbReference type="Gene3D" id="3.60.110.10">
    <property type="entry name" value="Carbon-nitrogen hydrolase"/>
    <property type="match status" value="1"/>
</dbReference>
<dbReference type="SUPFAM" id="SSF56317">
    <property type="entry name" value="Carbon-nitrogen hydrolase"/>
    <property type="match status" value="1"/>
</dbReference>
<dbReference type="PROSITE" id="PS50263">
    <property type="entry name" value="CN_HYDROLASE"/>
    <property type="match status" value="1"/>
</dbReference>
<dbReference type="InterPro" id="IPR052737">
    <property type="entry name" value="Omega-amidase_YafV"/>
</dbReference>
<organism evidence="2 3">
    <name type="scientific">Psychroserpens algicola</name>
    <dbReference type="NCBI Taxonomy" id="1719034"/>
    <lineage>
        <taxon>Bacteria</taxon>
        <taxon>Pseudomonadati</taxon>
        <taxon>Bacteroidota</taxon>
        <taxon>Flavobacteriia</taxon>
        <taxon>Flavobacteriales</taxon>
        <taxon>Flavobacteriaceae</taxon>
        <taxon>Psychroserpens</taxon>
    </lineage>
</organism>
<dbReference type="Pfam" id="PF00795">
    <property type="entry name" value="CN_hydrolase"/>
    <property type="match status" value="1"/>
</dbReference>
<evidence type="ECO:0000313" key="3">
    <source>
        <dbReference type="Proteomes" id="UP001203687"/>
    </source>
</evidence>
<dbReference type="EMBL" id="JALPQF010000001">
    <property type="protein sequence ID" value="MCK8479221.1"/>
    <property type="molecule type" value="Genomic_DNA"/>
</dbReference>
<dbReference type="Proteomes" id="UP001203687">
    <property type="component" value="Unassembled WGS sequence"/>
</dbReference>
<feature type="domain" description="CN hydrolase" evidence="1">
    <location>
        <begin position="5"/>
        <end position="242"/>
    </location>
</feature>
<protein>
    <submittedName>
        <fullName evidence="2">Amidohydrolase</fullName>
    </submittedName>
</protein>